<dbReference type="InterPro" id="IPR011397">
    <property type="entry name" value="YhfC"/>
</dbReference>
<feature type="transmembrane region" description="Helical" evidence="1">
    <location>
        <begin position="6"/>
        <end position="30"/>
    </location>
</feature>
<feature type="transmembrane region" description="Helical" evidence="1">
    <location>
        <begin position="203"/>
        <end position="222"/>
    </location>
</feature>
<feature type="transmembrane region" description="Helical" evidence="1">
    <location>
        <begin position="179"/>
        <end position="196"/>
    </location>
</feature>
<keyword evidence="1" id="KW-1133">Transmembrane helix</keyword>
<dbReference type="PIRSF" id="PIRSF033101">
    <property type="entry name" value="UCP033101"/>
    <property type="match status" value="1"/>
</dbReference>
<dbReference type="EMBL" id="CYZX01000004">
    <property type="protein sequence ID" value="CUN95052.1"/>
    <property type="molecule type" value="Genomic_DNA"/>
</dbReference>
<dbReference type="Proteomes" id="UP000095594">
    <property type="component" value="Unassembled WGS sequence"/>
</dbReference>
<feature type="transmembrane region" description="Helical" evidence="1">
    <location>
        <begin position="109"/>
        <end position="133"/>
    </location>
</feature>
<evidence type="ECO:0000313" key="3">
    <source>
        <dbReference type="Proteomes" id="UP000095594"/>
    </source>
</evidence>
<dbReference type="OrthoDB" id="9807167at2"/>
<proteinExistence type="predicted"/>
<feature type="transmembrane region" description="Helical" evidence="1">
    <location>
        <begin position="228"/>
        <end position="248"/>
    </location>
</feature>
<dbReference type="RefSeq" id="WP_055263972.1">
    <property type="nucleotide sequence ID" value="NZ_CABIXQ010000004.1"/>
</dbReference>
<keyword evidence="1" id="KW-0472">Membrane</keyword>
<organism evidence="2 3">
    <name type="scientific">Clostridium disporicum</name>
    <dbReference type="NCBI Taxonomy" id="84024"/>
    <lineage>
        <taxon>Bacteria</taxon>
        <taxon>Bacillati</taxon>
        <taxon>Bacillota</taxon>
        <taxon>Clostridia</taxon>
        <taxon>Eubacteriales</taxon>
        <taxon>Clostridiaceae</taxon>
        <taxon>Clostridium</taxon>
    </lineage>
</organism>
<evidence type="ECO:0000313" key="2">
    <source>
        <dbReference type="EMBL" id="CUN95052.1"/>
    </source>
</evidence>
<gene>
    <name evidence="2" type="ORF">ERS852471_00699</name>
</gene>
<name>A0A174B2E0_9CLOT</name>
<keyword evidence="1" id="KW-0812">Transmembrane</keyword>
<accession>A0A174B2E0</accession>
<protein>
    <submittedName>
        <fullName evidence="2">Predicted membrane protein</fullName>
    </submittedName>
</protein>
<dbReference type="AlphaFoldDB" id="A0A174B2E0"/>
<evidence type="ECO:0000256" key="1">
    <source>
        <dbReference type="SAM" id="Phobius"/>
    </source>
</evidence>
<feature type="transmembrane region" description="Helical" evidence="1">
    <location>
        <begin position="39"/>
        <end position="57"/>
    </location>
</feature>
<sequence>MNYLSLIICFIVNIIISIGIPLGILIYFAIKKKQFVKPFLVGALVFLVSQVVLRIPLLNGVVAKTDWFYNMSVLNPILYAVFLGLTAGIFEEVGRFIGFEIGLKKNRRWYDGIAFGLGHGGIEAILFAGISSIQNLYVIFSLNNGTFNSSLVGASEETVRGIFDSTSSIMVLYGGIERISAIIMHIGFTMLVLYGINKGKKALYLLWAILAHGVVDTTVVVVQQAGASIYMVELICIVFAIILLFGTIKVKGRFDNFKGVEENEKVY</sequence>
<reference evidence="2 3" key="1">
    <citation type="submission" date="2015-09" db="EMBL/GenBank/DDBJ databases">
        <authorList>
            <consortium name="Pathogen Informatics"/>
        </authorList>
    </citation>
    <scope>NUCLEOTIDE SEQUENCE [LARGE SCALE GENOMIC DNA]</scope>
    <source>
        <strain evidence="2 3">2789STDY5834856</strain>
    </source>
</reference>
<dbReference type="Pfam" id="PF10086">
    <property type="entry name" value="YhfC"/>
    <property type="match status" value="1"/>
</dbReference>
<feature type="transmembrane region" description="Helical" evidence="1">
    <location>
        <begin position="77"/>
        <end position="97"/>
    </location>
</feature>